<evidence type="ECO:0000256" key="6">
    <source>
        <dbReference type="ARBA" id="ARBA00022798"/>
    </source>
</evidence>
<evidence type="ECO:0000313" key="14">
    <source>
        <dbReference type="EMBL" id="KRN33544.1"/>
    </source>
</evidence>
<accession>A0A0R2FZC3</accession>
<evidence type="ECO:0000256" key="11">
    <source>
        <dbReference type="SAM" id="Phobius"/>
    </source>
</evidence>
<dbReference type="InterPro" id="IPR000447">
    <property type="entry name" value="G3P_DH_FAD-dep"/>
</dbReference>
<dbReference type="GO" id="GO:0006071">
    <property type="term" value="P:glycerol metabolic process"/>
    <property type="evidence" value="ECO:0007669"/>
    <property type="project" value="UniProtKB-KW"/>
</dbReference>
<evidence type="ECO:0000256" key="8">
    <source>
        <dbReference type="ARBA" id="ARBA00023002"/>
    </source>
</evidence>
<keyword evidence="7" id="KW-0274">FAD</keyword>
<comment type="cofactor">
    <cofactor evidence="1">
        <name>FAD</name>
        <dbReference type="ChEBI" id="CHEBI:57692"/>
    </cofactor>
</comment>
<evidence type="ECO:0000256" key="9">
    <source>
        <dbReference type="ARBA" id="ARBA00032349"/>
    </source>
</evidence>
<keyword evidence="15" id="KW-1185">Reference proteome</keyword>
<evidence type="ECO:0000259" key="13">
    <source>
        <dbReference type="Pfam" id="PF16901"/>
    </source>
</evidence>
<feature type="transmembrane region" description="Helical" evidence="11">
    <location>
        <begin position="21"/>
        <end position="41"/>
    </location>
</feature>
<evidence type="ECO:0000256" key="2">
    <source>
        <dbReference type="ARBA" id="ARBA00007330"/>
    </source>
</evidence>
<evidence type="ECO:0000259" key="12">
    <source>
        <dbReference type="Pfam" id="PF01266"/>
    </source>
</evidence>
<dbReference type="Pfam" id="PF01266">
    <property type="entry name" value="DAO"/>
    <property type="match status" value="1"/>
</dbReference>
<dbReference type="FunCoup" id="A0A0R2FZC3">
    <property type="interactions" value="223"/>
</dbReference>
<reference evidence="14 15" key="1">
    <citation type="journal article" date="2015" name="Genome Announc.">
        <title>Expanding the biotechnology potential of lactobacilli through comparative genomics of 213 strains and associated genera.</title>
        <authorList>
            <person name="Sun Z."/>
            <person name="Harris H.M."/>
            <person name="McCann A."/>
            <person name="Guo C."/>
            <person name="Argimon S."/>
            <person name="Zhang W."/>
            <person name="Yang X."/>
            <person name="Jeffery I.B."/>
            <person name="Cooney J.C."/>
            <person name="Kagawa T.F."/>
            <person name="Liu W."/>
            <person name="Song Y."/>
            <person name="Salvetti E."/>
            <person name="Wrobel A."/>
            <person name="Rasinkangas P."/>
            <person name="Parkhill J."/>
            <person name="Rea M.C."/>
            <person name="O'Sullivan O."/>
            <person name="Ritari J."/>
            <person name="Douillard F.P."/>
            <person name="Paul Ross R."/>
            <person name="Yang R."/>
            <person name="Briner A.E."/>
            <person name="Felis G.E."/>
            <person name="de Vos W.M."/>
            <person name="Barrangou R."/>
            <person name="Klaenhammer T.R."/>
            <person name="Caufield P.W."/>
            <person name="Cui Y."/>
            <person name="Zhang H."/>
            <person name="O'Toole P.W."/>
        </authorList>
    </citation>
    <scope>NUCLEOTIDE SEQUENCE [LARGE SCALE GENOMIC DNA]</scope>
    <source>
        <strain evidence="14 15">DSM 20190</strain>
    </source>
</reference>
<keyword evidence="11" id="KW-1133">Transmembrane helix</keyword>
<dbReference type="GO" id="GO:0004368">
    <property type="term" value="F:glycerol-3-phosphate dehydrogenase (quinone) activity"/>
    <property type="evidence" value="ECO:0007669"/>
    <property type="project" value="InterPro"/>
</dbReference>
<comment type="similarity">
    <text evidence="2">Belongs to the FAD-dependent glycerol-3-phosphate dehydrogenase family.</text>
</comment>
<evidence type="ECO:0000313" key="15">
    <source>
        <dbReference type="Proteomes" id="UP000051296"/>
    </source>
</evidence>
<organism evidence="14 15">
    <name type="scientific">Weissella halotolerans DSM 20190</name>
    <dbReference type="NCBI Taxonomy" id="1123500"/>
    <lineage>
        <taxon>Bacteria</taxon>
        <taxon>Bacillati</taxon>
        <taxon>Bacillota</taxon>
        <taxon>Bacilli</taxon>
        <taxon>Lactobacillales</taxon>
        <taxon>Lactobacillaceae</taxon>
        <taxon>Weissella</taxon>
    </lineage>
</organism>
<dbReference type="InterPro" id="IPR031656">
    <property type="entry name" value="DAO_C"/>
</dbReference>
<dbReference type="InterPro" id="IPR038299">
    <property type="entry name" value="DAO_C_sf"/>
</dbReference>
<dbReference type="STRING" id="1123500.GCA_000420365_00154"/>
<feature type="domain" description="Alpha-glycerophosphate oxidase C-terminal" evidence="13">
    <location>
        <begin position="457"/>
        <end position="579"/>
    </location>
</feature>
<dbReference type="PANTHER" id="PTHR11985">
    <property type="entry name" value="GLYCEROL-3-PHOSPHATE DEHYDROGENASE"/>
    <property type="match status" value="1"/>
</dbReference>
<dbReference type="Pfam" id="PF16901">
    <property type="entry name" value="DAO_C"/>
    <property type="match status" value="1"/>
</dbReference>
<dbReference type="EC" id="1.1.3.21" evidence="3"/>
<dbReference type="Gene3D" id="3.50.50.60">
    <property type="entry name" value="FAD/NAD(P)-binding domain"/>
    <property type="match status" value="1"/>
</dbReference>
<comment type="catalytic activity">
    <reaction evidence="10">
        <text>sn-glycerol 3-phosphate + O2 = dihydroxyacetone phosphate + H2O2</text>
        <dbReference type="Rhea" id="RHEA:18369"/>
        <dbReference type="ChEBI" id="CHEBI:15379"/>
        <dbReference type="ChEBI" id="CHEBI:16240"/>
        <dbReference type="ChEBI" id="CHEBI:57597"/>
        <dbReference type="ChEBI" id="CHEBI:57642"/>
        <dbReference type="EC" id="1.1.3.21"/>
    </reaction>
</comment>
<evidence type="ECO:0000256" key="5">
    <source>
        <dbReference type="ARBA" id="ARBA00022630"/>
    </source>
</evidence>
<dbReference type="InterPro" id="IPR006076">
    <property type="entry name" value="FAD-dep_OxRdtase"/>
</dbReference>
<dbReference type="SUPFAM" id="SSF51905">
    <property type="entry name" value="FAD/NAD(P)-binding domain"/>
    <property type="match status" value="1"/>
</dbReference>
<dbReference type="RefSeq" id="WP_022790956.1">
    <property type="nucleotide sequence ID" value="NZ_ATUU01000001.1"/>
</dbReference>
<keyword evidence="5" id="KW-0285">Flavoprotein</keyword>
<dbReference type="GO" id="GO:0046168">
    <property type="term" value="P:glycerol-3-phosphate catabolic process"/>
    <property type="evidence" value="ECO:0007669"/>
    <property type="project" value="TreeGrafter"/>
</dbReference>
<proteinExistence type="inferred from homology"/>
<keyword evidence="11" id="KW-0472">Membrane</keyword>
<dbReference type="Proteomes" id="UP000051296">
    <property type="component" value="Unassembled WGS sequence"/>
</dbReference>
<dbReference type="PRINTS" id="PR01001">
    <property type="entry name" value="FADG3PDH"/>
</dbReference>
<evidence type="ECO:0000256" key="3">
    <source>
        <dbReference type="ARBA" id="ARBA00013104"/>
    </source>
</evidence>
<protein>
    <recommendedName>
        <fullName evidence="4">Alpha-glycerophosphate oxidase</fullName>
        <ecNumber evidence="3">1.1.3.21</ecNumber>
    </recommendedName>
    <alternativeName>
        <fullName evidence="9">Glycerol-3-phosphate oxidase</fullName>
    </alternativeName>
</protein>
<dbReference type="eggNOG" id="COG0578">
    <property type="taxonomic scope" value="Bacteria"/>
</dbReference>
<sequence>MQKFSSKQRTDYITRLNNTSFDVLIIGGGITGAGVALQAAAGLKTAIIDMQDFAEGTSSRSTKLVHGGIRYLKTFDVDVVADTVRERARIQHIAPHIPRPTMMLMPLYQDQDATFTPMSAEVAMTIYDKLAGVLPHSPFVHHLFPKEEALQQLPQLNQQNLVGLATYLDYLNNDARLTIENIKQAVDDGATAVSQLKAIKIQNVEEGNVVTVKDSINQQTFDIKAKVVVNAAGPWIDQLKDLTGTKKTAHKIRPTKGIHLVIDNHKLSVANTIYFDSGYHDGRMIFVIPRGNKTYFGTTDTDYHGDYQHPQVDQSDVDYLLQSINAHFPDANLSLADIEASWAGIRPLIGKGDYNGGQAPTSLTDTDLKTLQAMLNQYFNGTKKRRVVETLLATLTGDQQAASKVSRGFEIEVNQGMVTIAGGKITDYRLMAAEAMKAIATYLANHFKQSVTLIDSTQYPVSGGHFDSTKVDTVLAVYAKHFIDLGLSVTEAQALANLYGSNSPVVASYIESGQVAPGLSLAETSMLHYALDYEMVNRPIDYLLRRTNYVLFQAQDTDRIEQAVIDEMARQLVWDQATKQTMQDEYYRLRRESQLTVLKERKSLDD</sequence>
<evidence type="ECO:0000256" key="1">
    <source>
        <dbReference type="ARBA" id="ARBA00001974"/>
    </source>
</evidence>
<dbReference type="OrthoDB" id="9766796at2"/>
<dbReference type="GO" id="GO:0004369">
    <property type="term" value="F:glycerol-3-phosphate oxidase activity"/>
    <property type="evidence" value="ECO:0007669"/>
    <property type="project" value="UniProtKB-EC"/>
</dbReference>
<feature type="domain" description="FAD dependent oxidoreductase" evidence="12">
    <location>
        <begin position="22"/>
        <end position="351"/>
    </location>
</feature>
<dbReference type="Gene3D" id="3.30.9.10">
    <property type="entry name" value="D-Amino Acid Oxidase, subunit A, domain 2"/>
    <property type="match status" value="1"/>
</dbReference>
<evidence type="ECO:0000256" key="4">
    <source>
        <dbReference type="ARBA" id="ARBA00021658"/>
    </source>
</evidence>
<evidence type="ECO:0000256" key="7">
    <source>
        <dbReference type="ARBA" id="ARBA00022827"/>
    </source>
</evidence>
<keyword evidence="6" id="KW-0319">Glycerol metabolism</keyword>
<dbReference type="AlphaFoldDB" id="A0A0R2FZC3"/>
<dbReference type="InterPro" id="IPR036188">
    <property type="entry name" value="FAD/NAD-bd_sf"/>
</dbReference>
<keyword evidence="11" id="KW-0812">Transmembrane</keyword>
<dbReference type="PANTHER" id="PTHR11985:SF35">
    <property type="entry name" value="ANAEROBIC GLYCEROL-3-PHOSPHATE DEHYDROGENASE SUBUNIT A"/>
    <property type="match status" value="1"/>
</dbReference>
<dbReference type="InParanoid" id="A0A0R2FZC3"/>
<dbReference type="PATRIC" id="fig|1123500.6.peg.351"/>
<keyword evidence="8" id="KW-0560">Oxidoreductase</keyword>
<dbReference type="EMBL" id="JQAX01000001">
    <property type="protein sequence ID" value="KRN33544.1"/>
    <property type="molecule type" value="Genomic_DNA"/>
</dbReference>
<name>A0A0R2FZC3_9LACO</name>
<dbReference type="Gene3D" id="1.10.8.870">
    <property type="entry name" value="Alpha-glycerophosphate oxidase, cap domain"/>
    <property type="match status" value="1"/>
</dbReference>
<gene>
    <name evidence="14" type="ORF">IV68_GL000350</name>
</gene>
<evidence type="ECO:0000256" key="10">
    <source>
        <dbReference type="ARBA" id="ARBA00049503"/>
    </source>
</evidence>
<comment type="caution">
    <text evidence="14">The sequence shown here is derived from an EMBL/GenBank/DDBJ whole genome shotgun (WGS) entry which is preliminary data.</text>
</comment>